<feature type="region of interest" description="Disordered" evidence="3">
    <location>
        <begin position="1"/>
        <end position="26"/>
    </location>
</feature>
<dbReference type="InterPro" id="IPR011990">
    <property type="entry name" value="TPR-like_helical_dom_sf"/>
</dbReference>
<keyword evidence="1" id="KW-0677">Repeat</keyword>
<evidence type="ECO:0000313" key="4">
    <source>
        <dbReference type="EMBL" id="KAH0565081.1"/>
    </source>
</evidence>
<protein>
    <recommendedName>
        <fullName evidence="6">Pentatricopeptide repeat protein</fullName>
    </recommendedName>
</protein>
<accession>A0A9P8RSL5</accession>
<dbReference type="AlphaFoldDB" id="A0A9P8RSL5"/>
<proteinExistence type="predicted"/>
<reference evidence="4" key="1">
    <citation type="submission" date="2021-03" db="EMBL/GenBank/DDBJ databases">
        <title>Comparative genomics and phylogenomic investigation of the class Geoglossomycetes provide insights into ecological specialization and systematics.</title>
        <authorList>
            <person name="Melie T."/>
            <person name="Pirro S."/>
            <person name="Miller A.N."/>
            <person name="Quandt A."/>
        </authorList>
    </citation>
    <scope>NUCLEOTIDE SEQUENCE</scope>
    <source>
        <strain evidence="4">CAQ_001_2017</strain>
    </source>
</reference>
<evidence type="ECO:0008006" key="6">
    <source>
        <dbReference type="Google" id="ProtNLM"/>
    </source>
</evidence>
<sequence>MVVNHFAETGVGGDRKRRRINPEKDELEMKAEAEKLKTRIGQLEEELRRLREGSIISQLSERDRDGLEKVIEEKLANAAGQEPPVNTKQTAAEPFSGARVHGYSPTIHIKCGPLQQKEQIYLDKFNESLREAASKSADLKARKDLWRWYSLCKQNLPPFLHQIPQEAWDVLYNAQDRPSASNPDRQAHLKTILEDMAATGRELNGDQKIAYIEAQFLEGDKEKAISQWEGDAKANLVSEEFLERFWSLGVRMFASIGDPQRAQNTAHILLNSRRGTDARIWLPVITAWNNTGEESGFRSAWSLYVRLKDRLGSEMGMEDYDTITMSFLTAGEKDLALAVFRDMMLAGSSSEGEDSISFYGRSLSLVASLQSTSPDPLELNNVSLQALSILPRRFQNKFFYGSWMKKLIGMGEVDSAAMVVELMYERGVDPDARHLNGIIGAWLRTGRAEPRKKAEEMAWSMIEERLDFVLRRRALGSPSSTRVSGGVGDHTKLPKFLRRRVPPATIETFSILVQHYLRRSKFDEVEKLSKYLQMAEIKPNSFFMNHFLYSLLRGHDRREAWQMYTSMAHEGGVRPDVSTFICLWDCMKVHVDKLKNRRKEGFPQPRELFREMATWYSKWSARDYDEASKEMYDQIIRCFSLSGDQAGTLIALHALRDMFGMYPDQDTVRIIVLQIARLGSQNTRSRRLNLSDSNTKANVAKVTNVLEKLTQRRSAALEKQGIQPDHSNLAMKEEENLWLVSELLRIVIARGGRAAEAAENMRKAAINMGVEDSRSVSEYLNSVV</sequence>
<dbReference type="Gene3D" id="1.25.40.10">
    <property type="entry name" value="Tetratricopeptide repeat domain"/>
    <property type="match status" value="2"/>
</dbReference>
<organism evidence="4 5">
    <name type="scientific">Trichoglossum hirsutum</name>
    <dbReference type="NCBI Taxonomy" id="265104"/>
    <lineage>
        <taxon>Eukaryota</taxon>
        <taxon>Fungi</taxon>
        <taxon>Dikarya</taxon>
        <taxon>Ascomycota</taxon>
        <taxon>Pezizomycotina</taxon>
        <taxon>Geoglossomycetes</taxon>
        <taxon>Geoglossales</taxon>
        <taxon>Geoglossaceae</taxon>
        <taxon>Trichoglossum</taxon>
    </lineage>
</organism>
<feature type="coiled-coil region" evidence="2">
    <location>
        <begin position="26"/>
        <end position="53"/>
    </location>
</feature>
<dbReference type="PANTHER" id="PTHR47942">
    <property type="entry name" value="TETRATRICOPEPTIDE REPEAT (TPR)-LIKE SUPERFAMILY PROTEIN-RELATED"/>
    <property type="match status" value="1"/>
</dbReference>
<evidence type="ECO:0000313" key="5">
    <source>
        <dbReference type="Proteomes" id="UP000750711"/>
    </source>
</evidence>
<keyword evidence="5" id="KW-1185">Reference proteome</keyword>
<gene>
    <name evidence="4" type="ORF">GP486_001521</name>
</gene>
<evidence type="ECO:0000256" key="2">
    <source>
        <dbReference type="SAM" id="Coils"/>
    </source>
</evidence>
<dbReference type="InterPro" id="IPR051222">
    <property type="entry name" value="PPR/CCM1_RNA-binding"/>
</dbReference>
<dbReference type="Proteomes" id="UP000750711">
    <property type="component" value="Unassembled WGS sequence"/>
</dbReference>
<evidence type="ECO:0000256" key="3">
    <source>
        <dbReference type="SAM" id="MobiDB-lite"/>
    </source>
</evidence>
<comment type="caution">
    <text evidence="4">The sequence shown here is derived from an EMBL/GenBank/DDBJ whole genome shotgun (WGS) entry which is preliminary data.</text>
</comment>
<keyword evidence="2" id="KW-0175">Coiled coil</keyword>
<evidence type="ECO:0000256" key="1">
    <source>
        <dbReference type="ARBA" id="ARBA00022737"/>
    </source>
</evidence>
<name>A0A9P8RSL5_9PEZI</name>
<dbReference type="EMBL" id="JAGHQM010000138">
    <property type="protein sequence ID" value="KAH0565081.1"/>
    <property type="molecule type" value="Genomic_DNA"/>
</dbReference>
<dbReference type="PANTHER" id="PTHR47942:SF63">
    <property type="entry name" value="PENTATRICOPEPTIDE REPEAT-CONTAINING PROTEIN"/>
    <property type="match status" value="1"/>
</dbReference>